<dbReference type="InterPro" id="IPR021312">
    <property type="entry name" value="DUF2889"/>
</dbReference>
<organism evidence="1 2">
    <name type="scientific">Dethiobacter alkaliphilus AHT 1</name>
    <dbReference type="NCBI Taxonomy" id="555088"/>
    <lineage>
        <taxon>Bacteria</taxon>
        <taxon>Bacillati</taxon>
        <taxon>Bacillota</taxon>
        <taxon>Dethiobacteria</taxon>
        <taxon>Dethiobacterales</taxon>
        <taxon>Dethiobacteraceae</taxon>
        <taxon>Dethiobacter</taxon>
    </lineage>
</organism>
<sequence>MRCNLQRNFHTTVKRDVKGTLIAETFYHEKGRQVIARLIINDKSFEILQAFLEEFPQVDNESVRVLDSLKGIKAYLGSGLSLRKAVDEHGDPLVLELFAETIRGVIQAETFLLKERGYESPTEYSGYWEKMYKGTCRYYSNLERVQQSWDNYSEVGYRDGYLFTRTKNYFLYEEAPDYYLICGGLSDTFHEMNITLKVKNGFIKAAEGIMLRVPDVVCGEATMLLNNIIDMKVNKCSKKQLADLLGKGQGCVHLVDVVFDSINTLAQYIKPND</sequence>
<keyword evidence="2" id="KW-1185">Reference proteome</keyword>
<comment type="caution">
    <text evidence="1">The sequence shown here is derived from an EMBL/GenBank/DDBJ whole genome shotgun (WGS) entry which is preliminary data.</text>
</comment>
<dbReference type="eggNOG" id="ENOG5030WVY">
    <property type="taxonomic scope" value="Bacteria"/>
</dbReference>
<proteinExistence type="predicted"/>
<dbReference type="OrthoDB" id="1676378at2"/>
<evidence type="ECO:0008006" key="3">
    <source>
        <dbReference type="Google" id="ProtNLM"/>
    </source>
</evidence>
<name>C0GKU4_DETAL</name>
<reference evidence="1 2" key="1">
    <citation type="submission" date="2009-02" db="EMBL/GenBank/DDBJ databases">
        <title>Sequencing of the draft genome and assembly of Dethiobacter alkaliphilus AHT 1.</title>
        <authorList>
            <consortium name="US DOE Joint Genome Institute (JGI-PGF)"/>
            <person name="Lucas S."/>
            <person name="Copeland A."/>
            <person name="Lapidus A."/>
            <person name="Glavina del Rio T."/>
            <person name="Dalin E."/>
            <person name="Tice H."/>
            <person name="Bruce D."/>
            <person name="Goodwin L."/>
            <person name="Pitluck S."/>
            <person name="Larimer F."/>
            <person name="Land M.L."/>
            <person name="Hauser L."/>
            <person name="Muyzer G."/>
        </authorList>
    </citation>
    <scope>NUCLEOTIDE SEQUENCE [LARGE SCALE GENOMIC DNA]</scope>
    <source>
        <strain evidence="1 2">AHT 1</strain>
    </source>
</reference>
<accession>C0GKU4</accession>
<evidence type="ECO:0000313" key="2">
    <source>
        <dbReference type="Proteomes" id="UP000006443"/>
    </source>
</evidence>
<dbReference type="AlphaFoldDB" id="C0GKU4"/>
<dbReference type="Pfam" id="PF11136">
    <property type="entry name" value="DUF2889"/>
    <property type="match status" value="1"/>
</dbReference>
<protein>
    <recommendedName>
        <fullName evidence="3">DUF2889 domain-containing protein</fullName>
    </recommendedName>
</protein>
<gene>
    <name evidence="1" type="ORF">DealDRAFT_3103</name>
</gene>
<evidence type="ECO:0000313" key="1">
    <source>
        <dbReference type="EMBL" id="EEG76026.1"/>
    </source>
</evidence>
<dbReference type="EMBL" id="ACJM01000028">
    <property type="protein sequence ID" value="EEG76026.1"/>
    <property type="molecule type" value="Genomic_DNA"/>
</dbReference>
<dbReference type="Proteomes" id="UP000006443">
    <property type="component" value="Unassembled WGS sequence"/>
</dbReference>